<reference evidence="2 3" key="1">
    <citation type="submission" date="2018-07" db="EMBL/GenBank/DDBJ databases">
        <authorList>
            <person name="Zhang Y."/>
            <person name="Wang L."/>
            <person name="Ma S."/>
        </authorList>
    </citation>
    <scope>NUCLEOTIDE SEQUENCE [LARGE SCALE GENOMIC DNA]</scope>
    <source>
        <strain evidence="2 3">4-2</strain>
    </source>
</reference>
<dbReference type="AlphaFoldDB" id="A0A3M0MFE6"/>
<evidence type="ECO:0000313" key="3">
    <source>
        <dbReference type="Proteomes" id="UP000273516"/>
    </source>
</evidence>
<accession>A0A3M0MFE6</accession>
<dbReference type="Proteomes" id="UP000273516">
    <property type="component" value="Unassembled WGS sequence"/>
</dbReference>
<gene>
    <name evidence="2" type="ORF">C9E81_07040</name>
</gene>
<organism evidence="2 3">
    <name type="scientific">Paracoccus alkanivorans</name>
    <dbReference type="NCBI Taxonomy" id="2116655"/>
    <lineage>
        <taxon>Bacteria</taxon>
        <taxon>Pseudomonadati</taxon>
        <taxon>Pseudomonadota</taxon>
        <taxon>Alphaproteobacteria</taxon>
        <taxon>Rhodobacterales</taxon>
        <taxon>Paracoccaceae</taxon>
        <taxon>Paracoccus</taxon>
    </lineage>
</organism>
<dbReference type="EMBL" id="QOKZ01000002">
    <property type="protein sequence ID" value="RMC36411.1"/>
    <property type="molecule type" value="Genomic_DNA"/>
</dbReference>
<evidence type="ECO:0000256" key="1">
    <source>
        <dbReference type="SAM" id="MobiDB-lite"/>
    </source>
</evidence>
<protein>
    <submittedName>
        <fullName evidence="2">Uncharacterized protein</fullName>
    </submittedName>
</protein>
<proteinExistence type="predicted"/>
<name>A0A3M0MFE6_9RHOB</name>
<keyword evidence="3" id="KW-1185">Reference proteome</keyword>
<feature type="region of interest" description="Disordered" evidence="1">
    <location>
        <begin position="19"/>
        <end position="61"/>
    </location>
</feature>
<evidence type="ECO:0000313" key="2">
    <source>
        <dbReference type="EMBL" id="RMC36411.1"/>
    </source>
</evidence>
<sequence>MIESTPARFFFMQISRGNPARMGRMGARPDRGAQLATEPDQLQAAPADVRHPRMREGMETA</sequence>
<comment type="caution">
    <text evidence="2">The sequence shown here is derived from an EMBL/GenBank/DDBJ whole genome shotgun (WGS) entry which is preliminary data.</text>
</comment>
<feature type="compositionally biased region" description="Basic and acidic residues" evidence="1">
    <location>
        <begin position="48"/>
        <end position="61"/>
    </location>
</feature>